<evidence type="ECO:0000256" key="2">
    <source>
        <dbReference type="ARBA" id="ARBA00009085"/>
    </source>
</evidence>
<keyword evidence="12" id="KW-1185">Reference proteome</keyword>
<dbReference type="SUPFAM" id="SSF49599">
    <property type="entry name" value="TRAF domain-like"/>
    <property type="match status" value="1"/>
</dbReference>
<evidence type="ECO:0000256" key="1">
    <source>
        <dbReference type="ARBA" id="ARBA00000707"/>
    </source>
</evidence>
<dbReference type="GO" id="GO:2000280">
    <property type="term" value="P:regulation of root development"/>
    <property type="evidence" value="ECO:0007669"/>
    <property type="project" value="UniProtKB-ARBA"/>
</dbReference>
<dbReference type="Gene3D" id="2.60.210.10">
    <property type="entry name" value="Apoptosis, Tumor Necrosis Factor Receptor Associated Protein 2, Chain A"/>
    <property type="match status" value="1"/>
</dbReference>
<evidence type="ECO:0000256" key="7">
    <source>
        <dbReference type="ARBA" id="ARBA00022807"/>
    </source>
</evidence>
<dbReference type="GO" id="GO:0006508">
    <property type="term" value="P:proteolysis"/>
    <property type="evidence" value="ECO:0007669"/>
    <property type="project" value="UniProtKB-KW"/>
</dbReference>
<dbReference type="InterPro" id="IPR038765">
    <property type="entry name" value="Papain-like_cys_pep_sf"/>
</dbReference>
<keyword evidence="8" id="KW-0175">Coiled coil</keyword>
<dbReference type="GO" id="GO:0005634">
    <property type="term" value="C:nucleus"/>
    <property type="evidence" value="ECO:0007669"/>
    <property type="project" value="UniProtKB-ARBA"/>
</dbReference>
<dbReference type="GO" id="GO:0031647">
    <property type="term" value="P:regulation of protein stability"/>
    <property type="evidence" value="ECO:0007669"/>
    <property type="project" value="TreeGrafter"/>
</dbReference>
<evidence type="ECO:0000256" key="5">
    <source>
        <dbReference type="ARBA" id="ARBA00022786"/>
    </source>
</evidence>
<dbReference type="InterPro" id="IPR018200">
    <property type="entry name" value="USP_CS"/>
</dbReference>
<evidence type="ECO:0000256" key="8">
    <source>
        <dbReference type="SAM" id="Coils"/>
    </source>
</evidence>
<dbReference type="CDD" id="cd02659">
    <property type="entry name" value="peptidase_C19C"/>
    <property type="match status" value="1"/>
</dbReference>
<dbReference type="Gene3D" id="3.90.70.10">
    <property type="entry name" value="Cysteine proteinases"/>
    <property type="match status" value="1"/>
</dbReference>
<dbReference type="FunFam" id="3.90.70.10:FF:000002">
    <property type="entry name" value="Ubiquitin carboxyl-terminal hydrolase 13"/>
    <property type="match status" value="1"/>
</dbReference>
<evidence type="ECO:0000313" key="11">
    <source>
        <dbReference type="EMBL" id="KAK7333922.1"/>
    </source>
</evidence>
<dbReference type="Pfam" id="PF22486">
    <property type="entry name" value="MATH_2"/>
    <property type="match status" value="1"/>
</dbReference>
<sequence>MTVMMPAPIDQQEDEEVLVPHTDLPENNHQPMEVVAQPETANAVESQPVEDPPSSRFTWRIENFSRLNTKKLYSEQFVVGGYKWRVLIFPKGNNVDYLSMYLDVADSASLPYGWSRYAQFSLAVVNQIHNKYSVRKDTQHQFNARESDWGFTSFMPLGELYDPSRGYLVNDTLIVEAEVLVRRIVDYWTYDSKKETGYVGLKNQGATCYMNSLLQTLYHIPYFRKAVYHMPTTENDMPSGSIPLALQSLFYKLQYSDTSVATKELTKSFGWDTYDSFMQHDVQELNRVLCEKLEDKMKGTVVEGTIQKLFEGHHMNYIECINVDYKSTRKESFYDLQLDVKGCRDVYASFDKYVEVERLEGDNKYHAEQYGLQDAKKGVLFVEFPPVLQLQLKRFEYDFMRDTMVKINDRYEFPLQLDLDRDDGKYLSPDADRTVRNLYTLHSVLVHSGGVHGGHYYAFIRPTLSEQWYKFDDERVTKEDNKRALEEQYGGEEELPQATPGFNNTPFKFTKYSNAYMLVYIRESDKDKIICNVDEKDIAAHLRERLKKEQEEKEHKKKEKAEAHLYTIIKVARDEDLKVQIGKAIYFDLVDHDKVRSFRVQKQTSFNLFKEEVAKEFDVPVQFQRYWIWAKRQNHTYRPNRPLTPAEEAQSVGQLREVSNKVHNAELKLFLEVEMGMDSRPIAPPEKTKDDILLFFKLYDPEKEELRYVGRIFVKCTGKPLEILTRLNEMAGYDPEEDIALYEEIKFEPNVMCEPIDKKVAFRTSQLEDGDIICFQKASSMDSGDNVRYPDVPSYLEYVHNRQVVHFRSLERPKEDDFFLEMSRLFTYDDVVERVAQQLGLDDPSKIRLTPHNCYSQQPKPQPIKYRGVEHLSDMLVHYNQTSDILYYEVLDIPLPELQGLKTLKVAFHHAIKDEVVIHTIRLPKQSTVGDVLDDLKTKVELSDPKAELRLLEVFYHKIYKVFPPNEKIENINDQYWTLRAEEIPDEEKSLGPHDRLIHVYHFNKDTAQNQMQIQNFGEPFFLVIHEGETLSEIKVRIQKKLQVPDDEFGKWKFAFLSLGRPEYLQDSDIVSSRFQRRDVYGAWEQYLGLEHTDNAPKRSYAVNQNRHTFEKPVKIYN</sequence>
<comment type="caution">
    <text evidence="11">The sequence shown here is derived from an EMBL/GenBank/DDBJ whole genome shotgun (WGS) entry which is preliminary data.</text>
</comment>
<dbReference type="GO" id="GO:0004843">
    <property type="term" value="F:cysteine-type deubiquitinase activity"/>
    <property type="evidence" value="ECO:0007669"/>
    <property type="project" value="UniProtKB-EC"/>
</dbReference>
<dbReference type="InterPro" id="IPR050164">
    <property type="entry name" value="Peptidase_C19"/>
</dbReference>
<reference evidence="11 12" key="1">
    <citation type="submission" date="2024-01" db="EMBL/GenBank/DDBJ databases">
        <title>The genomes of 5 underutilized Papilionoideae crops provide insights into root nodulation and disease resistanc.</title>
        <authorList>
            <person name="Jiang F."/>
        </authorList>
    </citation>
    <scope>NUCLEOTIDE SEQUENCE [LARGE SCALE GENOMIC DNA]</scope>
    <source>
        <strain evidence="11">JINMINGXINNONG_FW02</strain>
        <tissue evidence="11">Leaves</tissue>
    </source>
</reference>
<dbReference type="Pfam" id="PF12436">
    <property type="entry name" value="USP7_ICP0_bdg"/>
    <property type="match status" value="1"/>
</dbReference>
<comment type="catalytic activity">
    <reaction evidence="1">
        <text>Thiol-dependent hydrolysis of ester, thioester, amide, peptide and isopeptide bonds formed by the C-terminal Gly of ubiquitin (a 76-residue protein attached to proteins as an intracellular targeting signal).</text>
        <dbReference type="EC" id="3.4.19.12"/>
    </reaction>
</comment>
<dbReference type="CDD" id="cd00121">
    <property type="entry name" value="MATH"/>
    <property type="match status" value="1"/>
</dbReference>
<dbReference type="FunFam" id="3.10.20.90:FF:000050">
    <property type="entry name" value="Ubiquitin carboxyl-terminal hydrolase 13"/>
    <property type="match status" value="1"/>
</dbReference>
<name>A0AAN9LGJ6_PHACN</name>
<dbReference type="SMART" id="SM00061">
    <property type="entry name" value="MATH"/>
    <property type="match status" value="1"/>
</dbReference>
<dbReference type="GO" id="GO:0010078">
    <property type="term" value="P:maintenance of root meristem identity"/>
    <property type="evidence" value="ECO:0007669"/>
    <property type="project" value="UniProtKB-ARBA"/>
</dbReference>
<proteinExistence type="inferred from homology"/>
<accession>A0AAN9LGJ6</accession>
<comment type="similarity">
    <text evidence="2">Belongs to the peptidase C19 family.</text>
</comment>
<dbReference type="InterPro" id="IPR029346">
    <property type="entry name" value="USP_C"/>
</dbReference>
<dbReference type="PANTHER" id="PTHR24006:SF942">
    <property type="entry name" value="UBIQUITIN C-TERMINAL HYDROLASE 12"/>
    <property type="match status" value="1"/>
</dbReference>
<dbReference type="PROSITE" id="PS00972">
    <property type="entry name" value="USP_1"/>
    <property type="match status" value="1"/>
</dbReference>
<dbReference type="InterPro" id="IPR001394">
    <property type="entry name" value="Peptidase_C19_UCH"/>
</dbReference>
<dbReference type="Pfam" id="PF14533">
    <property type="entry name" value="USP7_C2"/>
    <property type="match status" value="1"/>
</dbReference>
<protein>
    <recommendedName>
        <fullName evidence="3">ubiquitinyl hydrolase 1</fullName>
        <ecNumber evidence="3">3.4.19.12</ecNumber>
    </recommendedName>
</protein>
<dbReference type="GO" id="GO:0016579">
    <property type="term" value="P:protein deubiquitination"/>
    <property type="evidence" value="ECO:0007669"/>
    <property type="project" value="InterPro"/>
</dbReference>
<feature type="domain" description="USP" evidence="10">
    <location>
        <begin position="199"/>
        <end position="523"/>
    </location>
</feature>
<evidence type="ECO:0000259" key="10">
    <source>
        <dbReference type="PROSITE" id="PS50235"/>
    </source>
</evidence>
<dbReference type="FunFam" id="3.10.20.90:FF:000034">
    <property type="entry name" value="Ubiquitin carboxyl-terminal hydrolase 13"/>
    <property type="match status" value="1"/>
</dbReference>
<keyword evidence="4" id="KW-0645">Protease</keyword>
<feature type="domain" description="MATH" evidence="9">
    <location>
        <begin position="54"/>
        <end position="179"/>
    </location>
</feature>
<keyword evidence="7" id="KW-0788">Thiol protease</keyword>
<evidence type="ECO:0000313" key="12">
    <source>
        <dbReference type="Proteomes" id="UP001374584"/>
    </source>
</evidence>
<evidence type="ECO:0000256" key="4">
    <source>
        <dbReference type="ARBA" id="ARBA00022670"/>
    </source>
</evidence>
<dbReference type="PROSITE" id="PS50144">
    <property type="entry name" value="MATH"/>
    <property type="match status" value="1"/>
</dbReference>
<dbReference type="GO" id="GO:0005829">
    <property type="term" value="C:cytosol"/>
    <property type="evidence" value="ECO:0007669"/>
    <property type="project" value="TreeGrafter"/>
</dbReference>
<dbReference type="InterPro" id="IPR028889">
    <property type="entry name" value="USP"/>
</dbReference>
<organism evidence="11 12">
    <name type="scientific">Phaseolus coccineus</name>
    <name type="common">Scarlet runner bean</name>
    <name type="synonym">Phaseolus multiflorus</name>
    <dbReference type="NCBI Taxonomy" id="3886"/>
    <lineage>
        <taxon>Eukaryota</taxon>
        <taxon>Viridiplantae</taxon>
        <taxon>Streptophyta</taxon>
        <taxon>Embryophyta</taxon>
        <taxon>Tracheophyta</taxon>
        <taxon>Spermatophyta</taxon>
        <taxon>Magnoliopsida</taxon>
        <taxon>eudicotyledons</taxon>
        <taxon>Gunneridae</taxon>
        <taxon>Pentapetalae</taxon>
        <taxon>rosids</taxon>
        <taxon>fabids</taxon>
        <taxon>Fabales</taxon>
        <taxon>Fabaceae</taxon>
        <taxon>Papilionoideae</taxon>
        <taxon>50 kb inversion clade</taxon>
        <taxon>NPAAA clade</taxon>
        <taxon>indigoferoid/millettioid clade</taxon>
        <taxon>Phaseoleae</taxon>
        <taxon>Phaseolus</taxon>
    </lineage>
</organism>
<dbReference type="InterPro" id="IPR008974">
    <property type="entry name" value="TRAF-like"/>
</dbReference>
<dbReference type="InterPro" id="IPR024729">
    <property type="entry name" value="USP7_ICP0-binding_dom"/>
</dbReference>
<dbReference type="Gene3D" id="3.10.20.90">
    <property type="entry name" value="Phosphatidylinositol 3-kinase Catalytic Subunit, Chain A, domain 1"/>
    <property type="match status" value="2"/>
</dbReference>
<gene>
    <name evidence="11" type="ORF">VNO80_30703</name>
</gene>
<dbReference type="EMBL" id="JAYMYR010000011">
    <property type="protein sequence ID" value="KAK7333922.1"/>
    <property type="molecule type" value="Genomic_DNA"/>
</dbReference>
<dbReference type="InterPro" id="IPR002083">
    <property type="entry name" value="MATH/TRAF_dom"/>
</dbReference>
<evidence type="ECO:0000256" key="3">
    <source>
        <dbReference type="ARBA" id="ARBA00012759"/>
    </source>
</evidence>
<keyword evidence="6" id="KW-0378">Hydrolase</keyword>
<dbReference type="GO" id="GO:0009867">
    <property type="term" value="P:jasmonic acid mediated signaling pathway"/>
    <property type="evidence" value="ECO:0007669"/>
    <property type="project" value="UniProtKB-ARBA"/>
</dbReference>
<keyword evidence="5" id="KW-0833">Ubl conjugation pathway</keyword>
<dbReference type="AlphaFoldDB" id="A0AAN9LGJ6"/>
<dbReference type="Proteomes" id="UP001374584">
    <property type="component" value="Unassembled WGS sequence"/>
</dbReference>
<dbReference type="EC" id="3.4.19.12" evidence="3"/>
<dbReference type="PANTHER" id="PTHR24006">
    <property type="entry name" value="UBIQUITIN CARBOXYL-TERMINAL HYDROLASE"/>
    <property type="match status" value="1"/>
</dbReference>
<evidence type="ECO:0000259" key="9">
    <source>
        <dbReference type="PROSITE" id="PS50144"/>
    </source>
</evidence>
<dbReference type="PROSITE" id="PS50235">
    <property type="entry name" value="USP_3"/>
    <property type="match status" value="1"/>
</dbReference>
<dbReference type="FunFam" id="2.60.210.10:FF:000005">
    <property type="entry name" value="Ubiquitin carboxyl-terminal hydrolase 13"/>
    <property type="match status" value="1"/>
</dbReference>
<evidence type="ECO:0000256" key="6">
    <source>
        <dbReference type="ARBA" id="ARBA00022801"/>
    </source>
</evidence>
<dbReference type="PROSITE" id="PS00973">
    <property type="entry name" value="USP_2"/>
    <property type="match status" value="1"/>
</dbReference>
<feature type="coiled-coil region" evidence="8">
    <location>
        <begin position="532"/>
        <end position="563"/>
    </location>
</feature>
<dbReference type="SUPFAM" id="SSF54001">
    <property type="entry name" value="Cysteine proteinases"/>
    <property type="match status" value="1"/>
</dbReference>
<dbReference type="Pfam" id="PF00443">
    <property type="entry name" value="UCH"/>
    <property type="match status" value="1"/>
</dbReference>